<organism evidence="4 5">
    <name type="scientific">Dentipellis fragilis</name>
    <dbReference type="NCBI Taxonomy" id="205917"/>
    <lineage>
        <taxon>Eukaryota</taxon>
        <taxon>Fungi</taxon>
        <taxon>Dikarya</taxon>
        <taxon>Basidiomycota</taxon>
        <taxon>Agaricomycotina</taxon>
        <taxon>Agaricomycetes</taxon>
        <taxon>Russulales</taxon>
        <taxon>Hericiaceae</taxon>
        <taxon>Dentipellis</taxon>
    </lineage>
</organism>
<sequence length="275" mass="30623">MSLIILGLAVLVSIPIYKNYRAYINSGPGGLPHNALGWLKATSLKPFGHEQISTEMYDEDPNQESWLAPDGPGDKTEPQDLKDLKDADAYELEPLENILPRRRGLRPPTSWHFIPHRQLADGSPLHIRRHSHAHEQQVVESLYNLARANPGVIALDMSPHERIHQALVVAPALRSPHATANAALREIAHVHESTDGSLHVVLAPADCKIVITHGWGQRHPLSHPHRRQLWKTGVTSLPKEYLMIYAPRSEAEVQIVMRIVRAAAGFMTGSRNIKG</sequence>
<dbReference type="PANTHER" id="PTHR38695">
    <property type="entry name" value="AMINO ACID PERMEASE_ SLC12A DOMAIN-CONTAINING PROTEIN"/>
    <property type="match status" value="1"/>
</dbReference>
<keyword evidence="5" id="KW-1185">Reference proteome</keyword>
<evidence type="ECO:0000313" key="4">
    <source>
        <dbReference type="EMBL" id="TFY55010.1"/>
    </source>
</evidence>
<feature type="chain" id="PRO_5021435515" description="Luciferase domain-containing protein" evidence="2">
    <location>
        <begin position="22"/>
        <end position="275"/>
    </location>
</feature>
<comment type="caution">
    <text evidence="4">The sequence shown here is derived from an EMBL/GenBank/DDBJ whole genome shotgun (WGS) entry which is preliminary data.</text>
</comment>
<dbReference type="AlphaFoldDB" id="A0A4Y9XY21"/>
<dbReference type="OrthoDB" id="5358398at2759"/>
<evidence type="ECO:0000313" key="5">
    <source>
        <dbReference type="Proteomes" id="UP000298327"/>
    </source>
</evidence>
<dbReference type="Pfam" id="PF17648">
    <property type="entry name" value="Luciferase"/>
    <property type="match status" value="1"/>
</dbReference>
<reference evidence="4 5" key="1">
    <citation type="submission" date="2019-02" db="EMBL/GenBank/DDBJ databases">
        <title>Genome sequencing of the rare red list fungi Dentipellis fragilis.</title>
        <authorList>
            <person name="Buettner E."/>
            <person name="Kellner H."/>
        </authorList>
    </citation>
    <scope>NUCLEOTIDE SEQUENCE [LARGE SCALE GENOMIC DNA]</scope>
    <source>
        <strain evidence="4 5">DSM 105465</strain>
    </source>
</reference>
<evidence type="ECO:0000259" key="3">
    <source>
        <dbReference type="Pfam" id="PF17648"/>
    </source>
</evidence>
<dbReference type="InterPro" id="IPR040841">
    <property type="entry name" value="Luciferase_dom"/>
</dbReference>
<feature type="domain" description="Luciferase" evidence="3">
    <location>
        <begin position="185"/>
        <end position="263"/>
    </location>
</feature>
<feature type="signal peptide" evidence="2">
    <location>
        <begin position="1"/>
        <end position="21"/>
    </location>
</feature>
<dbReference type="PANTHER" id="PTHR38695:SF1">
    <property type="entry name" value="AMINO ACID PERMEASE_ SLC12A DOMAIN-CONTAINING PROTEIN"/>
    <property type="match status" value="1"/>
</dbReference>
<dbReference type="Proteomes" id="UP000298327">
    <property type="component" value="Unassembled WGS sequence"/>
</dbReference>
<feature type="region of interest" description="Disordered" evidence="1">
    <location>
        <begin position="56"/>
        <end position="80"/>
    </location>
</feature>
<gene>
    <name evidence="4" type="ORF">EVG20_g9476</name>
</gene>
<evidence type="ECO:0000256" key="1">
    <source>
        <dbReference type="SAM" id="MobiDB-lite"/>
    </source>
</evidence>
<name>A0A4Y9XY21_9AGAM</name>
<accession>A0A4Y9XY21</accession>
<dbReference type="EMBL" id="SEOQ01000962">
    <property type="protein sequence ID" value="TFY55010.1"/>
    <property type="molecule type" value="Genomic_DNA"/>
</dbReference>
<dbReference type="InterPro" id="IPR048273">
    <property type="entry name" value="Luciferase"/>
</dbReference>
<dbReference type="STRING" id="205917.A0A4Y9XY21"/>
<keyword evidence="2" id="KW-0732">Signal</keyword>
<protein>
    <recommendedName>
        <fullName evidence="3">Luciferase domain-containing protein</fullName>
    </recommendedName>
</protein>
<evidence type="ECO:0000256" key="2">
    <source>
        <dbReference type="SAM" id="SignalP"/>
    </source>
</evidence>
<proteinExistence type="predicted"/>